<dbReference type="InterPro" id="IPR001789">
    <property type="entry name" value="Sig_transdc_resp-reg_receiver"/>
</dbReference>
<keyword evidence="5" id="KW-0804">Transcription</keyword>
<dbReference type="Pfam" id="PF00486">
    <property type="entry name" value="Trans_reg_C"/>
    <property type="match status" value="1"/>
</dbReference>
<evidence type="ECO:0000259" key="8">
    <source>
        <dbReference type="PROSITE" id="PS50110"/>
    </source>
</evidence>
<comment type="caution">
    <text evidence="10">The sequence shown here is derived from an EMBL/GenBank/DDBJ whole genome shotgun (WGS) entry which is preliminary data.</text>
</comment>
<keyword evidence="4 7" id="KW-0238">DNA-binding</keyword>
<dbReference type="GO" id="GO:0032993">
    <property type="term" value="C:protein-DNA complex"/>
    <property type="evidence" value="ECO:0007669"/>
    <property type="project" value="TreeGrafter"/>
</dbReference>
<evidence type="ECO:0000256" key="4">
    <source>
        <dbReference type="ARBA" id="ARBA00023125"/>
    </source>
</evidence>
<gene>
    <name evidence="10" type="primary">czcR</name>
    <name evidence="10" type="ORF">rosag_47220</name>
</gene>
<dbReference type="Gene3D" id="1.10.10.10">
    <property type="entry name" value="Winged helix-like DNA-binding domain superfamily/Winged helix DNA-binding domain"/>
    <property type="match status" value="1"/>
</dbReference>
<proteinExistence type="predicted"/>
<evidence type="ECO:0000313" key="11">
    <source>
        <dbReference type="Proteomes" id="UP001161325"/>
    </source>
</evidence>
<dbReference type="AlphaFoldDB" id="A0AA37Q8G8"/>
<keyword evidence="2" id="KW-0902">Two-component regulatory system</keyword>
<dbReference type="InterPro" id="IPR001867">
    <property type="entry name" value="OmpR/PhoB-type_DNA-bd"/>
</dbReference>
<dbReference type="InterPro" id="IPR016032">
    <property type="entry name" value="Sig_transdc_resp-reg_C-effctor"/>
</dbReference>
<sequence length="228" mass="24943">MRALLVEDDPKLAGYVAQALREEGWAVDVAATGPEGSLLAHTEPYDAVVLDVMLPGKNGFQIVAELRAAGVRTPVLILTARDDTASLVQSLDLGADDYVTKPFTLEEVLARLRALTRRGAPTGRVEALRYADVEVDRLRHVARRGGQVLPLTAREFQILELLVSRPEQVVRRTEFLEKVWDLQVDPDSNVVDVHVGNLRRKLAEAGGPPLVQTVRGVGFVLRLANTAT</sequence>
<dbReference type="CDD" id="cd00383">
    <property type="entry name" value="trans_reg_C"/>
    <property type="match status" value="1"/>
</dbReference>
<keyword evidence="1 6" id="KW-0597">Phosphoprotein</keyword>
<dbReference type="Proteomes" id="UP001161325">
    <property type="component" value="Unassembled WGS sequence"/>
</dbReference>
<organism evidence="10 11">
    <name type="scientific">Roseisolibacter agri</name>
    <dbReference type="NCBI Taxonomy" id="2014610"/>
    <lineage>
        <taxon>Bacteria</taxon>
        <taxon>Pseudomonadati</taxon>
        <taxon>Gemmatimonadota</taxon>
        <taxon>Gemmatimonadia</taxon>
        <taxon>Gemmatimonadales</taxon>
        <taxon>Gemmatimonadaceae</taxon>
        <taxon>Roseisolibacter</taxon>
    </lineage>
</organism>
<feature type="modified residue" description="4-aspartylphosphate" evidence="6">
    <location>
        <position position="51"/>
    </location>
</feature>
<evidence type="ECO:0000256" key="3">
    <source>
        <dbReference type="ARBA" id="ARBA00023015"/>
    </source>
</evidence>
<evidence type="ECO:0000256" key="1">
    <source>
        <dbReference type="ARBA" id="ARBA00022553"/>
    </source>
</evidence>
<dbReference type="InterPro" id="IPR011006">
    <property type="entry name" value="CheY-like_superfamily"/>
</dbReference>
<feature type="domain" description="Response regulatory" evidence="8">
    <location>
        <begin position="2"/>
        <end position="116"/>
    </location>
</feature>
<feature type="domain" description="OmpR/PhoB-type" evidence="9">
    <location>
        <begin position="125"/>
        <end position="223"/>
    </location>
</feature>
<dbReference type="SMART" id="SM00448">
    <property type="entry name" value="REC"/>
    <property type="match status" value="1"/>
</dbReference>
<dbReference type="PROSITE" id="PS51755">
    <property type="entry name" value="OMPR_PHOB"/>
    <property type="match status" value="1"/>
</dbReference>
<reference evidence="10" key="1">
    <citation type="submission" date="2022-08" db="EMBL/GenBank/DDBJ databases">
        <title>Draft genome sequencing of Roseisolibacter agri AW1220.</title>
        <authorList>
            <person name="Tobiishi Y."/>
            <person name="Tonouchi A."/>
        </authorList>
    </citation>
    <scope>NUCLEOTIDE SEQUENCE</scope>
    <source>
        <strain evidence="10">AW1220</strain>
    </source>
</reference>
<evidence type="ECO:0000256" key="2">
    <source>
        <dbReference type="ARBA" id="ARBA00023012"/>
    </source>
</evidence>
<evidence type="ECO:0000256" key="7">
    <source>
        <dbReference type="PROSITE-ProRule" id="PRU01091"/>
    </source>
</evidence>
<dbReference type="GO" id="GO:0006355">
    <property type="term" value="P:regulation of DNA-templated transcription"/>
    <property type="evidence" value="ECO:0007669"/>
    <property type="project" value="InterPro"/>
</dbReference>
<dbReference type="GO" id="GO:0000976">
    <property type="term" value="F:transcription cis-regulatory region binding"/>
    <property type="evidence" value="ECO:0007669"/>
    <property type="project" value="TreeGrafter"/>
</dbReference>
<keyword evidence="3" id="KW-0805">Transcription regulation</keyword>
<feature type="DNA-binding region" description="OmpR/PhoB-type" evidence="7">
    <location>
        <begin position="125"/>
        <end position="223"/>
    </location>
</feature>
<evidence type="ECO:0000256" key="6">
    <source>
        <dbReference type="PROSITE-ProRule" id="PRU00169"/>
    </source>
</evidence>
<evidence type="ECO:0000259" key="9">
    <source>
        <dbReference type="PROSITE" id="PS51755"/>
    </source>
</evidence>
<dbReference type="RefSeq" id="WP_284352621.1">
    <property type="nucleotide sequence ID" value="NZ_BRXS01000008.1"/>
</dbReference>
<evidence type="ECO:0000313" key="10">
    <source>
        <dbReference type="EMBL" id="GLC28209.1"/>
    </source>
</evidence>
<dbReference type="PANTHER" id="PTHR48111">
    <property type="entry name" value="REGULATOR OF RPOS"/>
    <property type="match status" value="1"/>
</dbReference>
<dbReference type="SUPFAM" id="SSF46894">
    <property type="entry name" value="C-terminal effector domain of the bipartite response regulators"/>
    <property type="match status" value="1"/>
</dbReference>
<dbReference type="FunFam" id="1.10.10.10:FF:000005">
    <property type="entry name" value="Two-component system response regulator"/>
    <property type="match status" value="1"/>
</dbReference>
<protein>
    <submittedName>
        <fullName evidence="10">DNA-binding response regulator</fullName>
    </submittedName>
</protein>
<dbReference type="Gene3D" id="3.40.50.2300">
    <property type="match status" value="1"/>
</dbReference>
<dbReference type="InterPro" id="IPR036388">
    <property type="entry name" value="WH-like_DNA-bd_sf"/>
</dbReference>
<dbReference type="SMART" id="SM00862">
    <property type="entry name" value="Trans_reg_C"/>
    <property type="match status" value="1"/>
</dbReference>
<dbReference type="GO" id="GO:0000156">
    <property type="term" value="F:phosphorelay response regulator activity"/>
    <property type="evidence" value="ECO:0007669"/>
    <property type="project" value="TreeGrafter"/>
</dbReference>
<accession>A0AA37Q8G8</accession>
<dbReference type="PROSITE" id="PS50110">
    <property type="entry name" value="RESPONSE_REGULATORY"/>
    <property type="match status" value="1"/>
</dbReference>
<dbReference type="EMBL" id="BRXS01000008">
    <property type="protein sequence ID" value="GLC28209.1"/>
    <property type="molecule type" value="Genomic_DNA"/>
</dbReference>
<keyword evidence="11" id="KW-1185">Reference proteome</keyword>
<dbReference type="Pfam" id="PF00072">
    <property type="entry name" value="Response_reg"/>
    <property type="match status" value="1"/>
</dbReference>
<dbReference type="Gene3D" id="6.10.250.690">
    <property type="match status" value="1"/>
</dbReference>
<dbReference type="SUPFAM" id="SSF52172">
    <property type="entry name" value="CheY-like"/>
    <property type="match status" value="1"/>
</dbReference>
<dbReference type="GO" id="GO:0005829">
    <property type="term" value="C:cytosol"/>
    <property type="evidence" value="ECO:0007669"/>
    <property type="project" value="TreeGrafter"/>
</dbReference>
<dbReference type="InterPro" id="IPR039420">
    <property type="entry name" value="WalR-like"/>
</dbReference>
<dbReference type="PANTHER" id="PTHR48111:SF1">
    <property type="entry name" value="TWO-COMPONENT RESPONSE REGULATOR ORR33"/>
    <property type="match status" value="1"/>
</dbReference>
<evidence type="ECO:0000256" key="5">
    <source>
        <dbReference type="ARBA" id="ARBA00023163"/>
    </source>
</evidence>
<dbReference type="CDD" id="cd19935">
    <property type="entry name" value="REC_OmpR_CusR-like"/>
    <property type="match status" value="1"/>
</dbReference>
<name>A0AA37Q8G8_9BACT</name>
<dbReference type="FunFam" id="3.40.50.2300:FF:000002">
    <property type="entry name" value="DNA-binding response regulator PhoP"/>
    <property type="match status" value="1"/>
</dbReference>